<gene>
    <name evidence="5" type="ORF">FCN18_32340</name>
</gene>
<evidence type="ECO:0000256" key="3">
    <source>
        <dbReference type="ARBA" id="ARBA00040298"/>
    </source>
</evidence>
<dbReference type="InterPro" id="IPR002937">
    <property type="entry name" value="Amino_oxidase"/>
</dbReference>
<proteinExistence type="predicted"/>
<dbReference type="EMBL" id="SWMS01000027">
    <property type="protein sequence ID" value="TKG62397.1"/>
    <property type="molecule type" value="Genomic_DNA"/>
</dbReference>
<keyword evidence="6" id="KW-1185">Reference proteome</keyword>
<evidence type="ECO:0000256" key="1">
    <source>
        <dbReference type="ARBA" id="ARBA00037217"/>
    </source>
</evidence>
<comment type="caution">
    <text evidence="5">The sequence shown here is derived from an EMBL/GenBank/DDBJ whole genome shotgun (WGS) entry which is preliminary data.</text>
</comment>
<dbReference type="Proteomes" id="UP000309992">
    <property type="component" value="Unassembled WGS sequence"/>
</dbReference>
<evidence type="ECO:0000313" key="5">
    <source>
        <dbReference type="EMBL" id="TKG62397.1"/>
    </source>
</evidence>
<feature type="domain" description="Amine oxidase" evidence="4">
    <location>
        <begin position="45"/>
        <end position="499"/>
    </location>
</feature>
<accession>A0ABY2RVN5</accession>
<name>A0ABY2RVN5_9PSEU</name>
<evidence type="ECO:0000256" key="2">
    <source>
        <dbReference type="ARBA" id="ARBA00038825"/>
    </source>
</evidence>
<dbReference type="SUPFAM" id="SSF51905">
    <property type="entry name" value="FAD/NAD(P)-binding domain"/>
    <property type="match status" value="1"/>
</dbReference>
<dbReference type="Pfam" id="PF01593">
    <property type="entry name" value="Amino_oxidase"/>
    <property type="match status" value="1"/>
</dbReference>
<protein>
    <recommendedName>
        <fullName evidence="3">Pyridine nucleotide-disulfide oxidoreductase domain-containing protein 2</fullName>
    </recommendedName>
</protein>
<comment type="subunit">
    <text evidence="2">Interacts with COX5B; this interaction may contribute to localize PYROXD2 to the inner face of the inner mitochondrial membrane.</text>
</comment>
<dbReference type="InterPro" id="IPR036188">
    <property type="entry name" value="FAD/NAD-bd_sf"/>
</dbReference>
<evidence type="ECO:0000259" key="4">
    <source>
        <dbReference type="Pfam" id="PF01593"/>
    </source>
</evidence>
<sequence>MRISAIQVRLTSHYSTAEFPHAGVNKRRVPSPPVDVAIVGTGPNGLAAGVILARAGLSVHLFEAGDTFGGGLRSIPLFDSEVVHDICSAVHPLGAASRFFREFDLEARGVELRVPDASYAHPLDGAPPGVAYRDLERTCEQLGRDGARWRGLMEPLVKHSESVVDLVLSDQRRLPKDVLAPLLLAPRALLGGSPLTSRLFAGRTARALLAGVAAHSLGRLPSLPGGAVAMLLGHLAHASGWPLPRGGSQRLADALVADIEAHGGTCHASTPIEDLREVGQAKAVLLNVSPTVFLDLAGPRLPARYRRRLGRFTHGPGSAKVDFLVSDPVPWRDPEVGRAPTVHVGGDEREVFAYESAVQRGERRGEPFVLLVDPAVADPDRARPGRRPLWAYCHVPNGDPVDPTEAITARIERYAPGFRDTVLESRAITAPEFERYNRNYVGGDIAGGAVTVPQMLARPAPRVNPYATPLRGVYLCSASTPPGPSVHGMAGYHAARAVLRKEFGIRTLPALEPGPPVSPGGMVR</sequence>
<comment type="function">
    <text evidence="1">Probable oxidoreductase that may play a role as regulator of mitochondrial function.</text>
</comment>
<reference evidence="5 6" key="1">
    <citation type="journal article" date="2015" name="Antonie Van Leeuwenhoek">
        <title>Prauserella endophytica sp. nov., an endophytic actinobacterium isolated from Tamarix taklamakanensis.</title>
        <authorList>
            <person name="Liu J.M."/>
            <person name="Habden X."/>
            <person name="Guo L."/>
            <person name="Tuo L."/>
            <person name="Jiang Z.K."/>
            <person name="Liu S.W."/>
            <person name="Liu X.F."/>
            <person name="Chen L."/>
            <person name="Li R.F."/>
            <person name="Zhang Y.Q."/>
            <person name="Sun C.H."/>
        </authorList>
    </citation>
    <scope>NUCLEOTIDE SEQUENCE [LARGE SCALE GENOMIC DNA]</scope>
    <source>
        <strain evidence="5 6">CGMCC 4.7182</strain>
    </source>
</reference>
<dbReference type="Gene3D" id="3.50.50.60">
    <property type="entry name" value="FAD/NAD(P)-binding domain"/>
    <property type="match status" value="2"/>
</dbReference>
<dbReference type="PANTHER" id="PTHR10668:SF105">
    <property type="entry name" value="DEHYDROGENASE-RELATED"/>
    <property type="match status" value="1"/>
</dbReference>
<dbReference type="PANTHER" id="PTHR10668">
    <property type="entry name" value="PHYTOENE DEHYDROGENASE"/>
    <property type="match status" value="1"/>
</dbReference>
<evidence type="ECO:0000313" key="6">
    <source>
        <dbReference type="Proteomes" id="UP000309992"/>
    </source>
</evidence>
<organism evidence="5 6">
    <name type="scientific">Prauserella endophytica</name>
    <dbReference type="NCBI Taxonomy" id="1592324"/>
    <lineage>
        <taxon>Bacteria</taxon>
        <taxon>Bacillati</taxon>
        <taxon>Actinomycetota</taxon>
        <taxon>Actinomycetes</taxon>
        <taxon>Pseudonocardiales</taxon>
        <taxon>Pseudonocardiaceae</taxon>
        <taxon>Prauserella</taxon>
        <taxon>Prauserella coralliicola group</taxon>
    </lineage>
</organism>